<dbReference type="SMART" id="SM00320">
    <property type="entry name" value="WD40"/>
    <property type="match status" value="2"/>
</dbReference>
<protein>
    <submittedName>
        <fullName evidence="2">Uncharacterized protein</fullName>
    </submittedName>
</protein>
<dbReference type="PROSITE" id="PS50294">
    <property type="entry name" value="WD_REPEATS_REGION"/>
    <property type="match status" value="1"/>
</dbReference>
<feature type="repeat" description="WD" evidence="1">
    <location>
        <begin position="133"/>
        <end position="174"/>
    </location>
</feature>
<dbReference type="AlphaFoldDB" id="A0A8S1NI42"/>
<dbReference type="InterPro" id="IPR001646">
    <property type="entry name" value="5peptide_repeat"/>
</dbReference>
<evidence type="ECO:0000313" key="2">
    <source>
        <dbReference type="EMBL" id="CAD8089123.1"/>
    </source>
</evidence>
<dbReference type="Proteomes" id="UP000688137">
    <property type="component" value="Unassembled WGS sequence"/>
</dbReference>
<sequence>MLKKLKDDDFNNKDISSEENEQSTLHIIKSIKENRRMVEFLQFLVHLTSIDQTLIQCGSNSLKLLVQMQVNLNNINFENIKIKNTSLVGANFVRYNFSGSQFNNVNINGINLNGALLFNCQWKNLRIPELNQLNGHTSMVLSVCFSPDGNILASGSSDKSTCRWDVKTGQQKAKLDGHSGRVWSVCFSPDGNTQASEITLFVFGMLKQDNKKPNQMAILILSYQFVSRLMENQLDCNKK</sequence>
<keyword evidence="1" id="KW-0853">WD repeat</keyword>
<name>A0A8S1NI42_PARPR</name>
<dbReference type="Pfam" id="PF00400">
    <property type="entry name" value="WD40"/>
    <property type="match status" value="2"/>
</dbReference>
<dbReference type="PANTHER" id="PTHR45333:SF1">
    <property type="entry name" value="CHROMOSOME UNDETERMINED SCAFFOLD_625, WHOLE GENOME SHOTGUN SEQUENCE"/>
    <property type="match status" value="1"/>
</dbReference>
<dbReference type="Pfam" id="PF00805">
    <property type="entry name" value="Pentapeptide"/>
    <property type="match status" value="1"/>
</dbReference>
<proteinExistence type="predicted"/>
<dbReference type="PANTHER" id="PTHR45333">
    <property type="entry name" value="MEMBRANE PROTEIN-RELATED"/>
    <property type="match status" value="1"/>
</dbReference>
<reference evidence="2" key="1">
    <citation type="submission" date="2021-01" db="EMBL/GenBank/DDBJ databases">
        <authorList>
            <consortium name="Genoscope - CEA"/>
            <person name="William W."/>
        </authorList>
    </citation>
    <scope>NUCLEOTIDE SEQUENCE</scope>
</reference>
<comment type="caution">
    <text evidence="2">The sequence shown here is derived from an EMBL/GenBank/DDBJ whole genome shotgun (WGS) entry which is preliminary data.</text>
</comment>
<dbReference type="InterPro" id="IPR001680">
    <property type="entry name" value="WD40_rpt"/>
</dbReference>
<organism evidence="2 3">
    <name type="scientific">Paramecium primaurelia</name>
    <dbReference type="NCBI Taxonomy" id="5886"/>
    <lineage>
        <taxon>Eukaryota</taxon>
        <taxon>Sar</taxon>
        <taxon>Alveolata</taxon>
        <taxon>Ciliophora</taxon>
        <taxon>Intramacronucleata</taxon>
        <taxon>Oligohymenophorea</taxon>
        <taxon>Peniculida</taxon>
        <taxon>Parameciidae</taxon>
        <taxon>Paramecium</taxon>
    </lineage>
</organism>
<accession>A0A8S1NI42</accession>
<keyword evidence="3" id="KW-1185">Reference proteome</keyword>
<gene>
    <name evidence="2" type="ORF">PPRIM_AZ9-3.1.T0830001</name>
</gene>
<dbReference type="PROSITE" id="PS50082">
    <property type="entry name" value="WD_REPEATS_2"/>
    <property type="match status" value="1"/>
</dbReference>
<evidence type="ECO:0000313" key="3">
    <source>
        <dbReference type="Proteomes" id="UP000688137"/>
    </source>
</evidence>
<evidence type="ECO:0000256" key="1">
    <source>
        <dbReference type="PROSITE-ProRule" id="PRU00221"/>
    </source>
</evidence>
<dbReference type="EMBL" id="CAJJDM010000086">
    <property type="protein sequence ID" value="CAD8089123.1"/>
    <property type="molecule type" value="Genomic_DNA"/>
</dbReference>